<keyword evidence="1" id="KW-1133">Transmembrane helix</keyword>
<dbReference type="AlphaFoldDB" id="A0A318HU70"/>
<evidence type="ECO:0000256" key="1">
    <source>
        <dbReference type="SAM" id="Phobius"/>
    </source>
</evidence>
<protein>
    <submittedName>
        <fullName evidence="2">Uncharacterized protein</fullName>
    </submittedName>
</protein>
<sequence length="160" mass="17579">MENNKKKIAIDVDQNYDLMMVRRLPASLRWALMLPLAFLGMSIVHLAYGAFMPRLLTGMHDEGGVSIVLSSLFIWYKYYVFVVAMVGTAPVQRAKKLAFSWVAVAIAMCLCAGTTSITCINADEINTTMMAATAAASVLGALWAVWKVRKVTSKPLDAEQ</sequence>
<proteinExistence type="predicted"/>
<keyword evidence="1" id="KW-0472">Membrane</keyword>
<dbReference type="EMBL" id="QJJX01000014">
    <property type="protein sequence ID" value="PXX21988.1"/>
    <property type="molecule type" value="Genomic_DNA"/>
</dbReference>
<feature type="transmembrane region" description="Helical" evidence="1">
    <location>
        <begin position="129"/>
        <end position="146"/>
    </location>
</feature>
<feature type="transmembrane region" description="Helical" evidence="1">
    <location>
        <begin position="30"/>
        <end position="51"/>
    </location>
</feature>
<dbReference type="OrthoDB" id="1083203at2"/>
<keyword evidence="3" id="KW-1185">Reference proteome</keyword>
<dbReference type="Proteomes" id="UP000248314">
    <property type="component" value="Unassembled WGS sequence"/>
</dbReference>
<organism evidence="2 3">
    <name type="scientific">Hoylesella shahii DSM 15611 = JCM 12083</name>
    <dbReference type="NCBI Taxonomy" id="1122991"/>
    <lineage>
        <taxon>Bacteria</taxon>
        <taxon>Pseudomonadati</taxon>
        <taxon>Bacteroidota</taxon>
        <taxon>Bacteroidia</taxon>
        <taxon>Bacteroidales</taxon>
        <taxon>Prevotellaceae</taxon>
        <taxon>Hoylesella</taxon>
    </lineage>
</organism>
<dbReference type="RefSeq" id="WP_025815807.1">
    <property type="nucleotide sequence ID" value="NZ_BAIZ01000012.1"/>
</dbReference>
<name>A0A318HU70_9BACT</name>
<evidence type="ECO:0000313" key="3">
    <source>
        <dbReference type="Proteomes" id="UP000248314"/>
    </source>
</evidence>
<reference evidence="2 3" key="1">
    <citation type="submission" date="2018-05" db="EMBL/GenBank/DDBJ databases">
        <title>Genomic Encyclopedia of Type Strains, Phase I: the one thousand microbial genomes (KMG-I) project.</title>
        <authorList>
            <person name="Kyrpides N."/>
        </authorList>
    </citation>
    <scope>NUCLEOTIDE SEQUENCE [LARGE SCALE GENOMIC DNA]</scope>
    <source>
        <strain evidence="2 3">DSM 15611</strain>
    </source>
</reference>
<keyword evidence="1" id="KW-0812">Transmembrane</keyword>
<accession>A0A318HU70</accession>
<comment type="caution">
    <text evidence="2">The sequence shown here is derived from an EMBL/GenBank/DDBJ whole genome shotgun (WGS) entry which is preliminary data.</text>
</comment>
<feature type="transmembrane region" description="Helical" evidence="1">
    <location>
        <begin position="98"/>
        <end position="117"/>
    </location>
</feature>
<gene>
    <name evidence="2" type="ORF">EJ73_01385</name>
</gene>
<feature type="transmembrane region" description="Helical" evidence="1">
    <location>
        <begin position="63"/>
        <end position="86"/>
    </location>
</feature>
<evidence type="ECO:0000313" key="2">
    <source>
        <dbReference type="EMBL" id="PXX21988.1"/>
    </source>
</evidence>